<reference evidence="3 4" key="1">
    <citation type="journal article" date="2018" name="Front. Microbiol.">
        <title>Discovery of Phloeophagus Beetles as a Source of Pseudomonas Strains That Produce Potentially New Bioactive Substances and Description of Pseudomonas bohemica sp. nov.</title>
        <authorList>
            <person name="Saati-Santamaria Z."/>
            <person name="Lopez-Mondejar R."/>
            <person name="Jimenez-Gomez A."/>
            <person name="Diez-Mendez A."/>
            <person name="Vetrovsky T."/>
            <person name="Igual J.M."/>
            <person name="Velazquez E."/>
            <person name="Kolarik M."/>
            <person name="Rivas R."/>
            <person name="Garcia-Fraile P."/>
        </authorList>
    </citation>
    <scope>NUCLEOTIDE SEQUENCE [LARGE SCALE GENOMIC DNA]</scope>
    <source>
        <strain evidence="2 4">A2-NA12</strain>
        <strain evidence="1 3">A2-NA13</strain>
    </source>
</reference>
<dbReference type="Proteomes" id="UP000282672">
    <property type="component" value="Unassembled WGS sequence"/>
</dbReference>
<accession>A0A3L8CMJ8</accession>
<evidence type="ECO:0000313" key="3">
    <source>
        <dbReference type="Proteomes" id="UP000282140"/>
    </source>
</evidence>
<dbReference type="AlphaFoldDB" id="A0A3L8CMJ8"/>
<evidence type="ECO:0008006" key="5">
    <source>
        <dbReference type="Google" id="ProtNLM"/>
    </source>
</evidence>
<evidence type="ECO:0000313" key="2">
    <source>
        <dbReference type="EMBL" id="RLU12005.1"/>
    </source>
</evidence>
<dbReference type="EMBL" id="PEGB01000005">
    <property type="protein sequence ID" value="RLU09080.1"/>
    <property type="molecule type" value="Genomic_DNA"/>
</dbReference>
<dbReference type="EMBL" id="PEGA01000006">
    <property type="protein sequence ID" value="RLU12005.1"/>
    <property type="molecule type" value="Genomic_DNA"/>
</dbReference>
<comment type="caution">
    <text evidence="1">The sequence shown here is derived from an EMBL/GenBank/DDBJ whole genome shotgun (WGS) entry which is preliminary data.</text>
</comment>
<dbReference type="Proteomes" id="UP000282140">
    <property type="component" value="Unassembled WGS sequence"/>
</dbReference>
<dbReference type="Pfam" id="PF14072">
    <property type="entry name" value="DndB"/>
    <property type="match status" value="1"/>
</dbReference>
<dbReference type="RefSeq" id="WP_121731794.1">
    <property type="nucleotide sequence ID" value="NZ_PEGA01000006.1"/>
</dbReference>
<dbReference type="NCBIfam" id="TIGR03187">
    <property type="entry name" value="DGQHR"/>
    <property type="match status" value="1"/>
</dbReference>
<evidence type="ECO:0000313" key="4">
    <source>
        <dbReference type="Proteomes" id="UP000282672"/>
    </source>
</evidence>
<protein>
    <recommendedName>
        <fullName evidence="5">DNA phosphorothioation-associated DGQHR protein 1</fullName>
    </recommendedName>
</protein>
<name>A0A3L8CMJ8_9PSED</name>
<gene>
    <name evidence="2" type="ORF">CS076_07860</name>
    <name evidence="1" type="ORF">CS078_13070</name>
</gene>
<dbReference type="InterPro" id="IPR017642">
    <property type="entry name" value="DNA_S_mod_DndB"/>
</dbReference>
<keyword evidence="3" id="KW-1185">Reference proteome</keyword>
<dbReference type="InterPro" id="IPR017601">
    <property type="entry name" value="DGQHR-contain_dom"/>
</dbReference>
<dbReference type="NCBIfam" id="TIGR04172">
    <property type="entry name" value="DGQHR_dnd_1"/>
    <property type="match status" value="1"/>
</dbReference>
<evidence type="ECO:0000313" key="1">
    <source>
        <dbReference type="EMBL" id="RLU09080.1"/>
    </source>
</evidence>
<dbReference type="InterPro" id="IPR026440">
    <property type="entry name" value="DNA_PRithio_assoc_DGOHR_pro_1"/>
</dbReference>
<dbReference type="CDD" id="cd16413">
    <property type="entry name" value="DGQHR_domain"/>
    <property type="match status" value="1"/>
</dbReference>
<organism evidence="1 3">
    <name type="scientific">Pseudomonas prosekii</name>
    <dbReference type="NCBI Taxonomy" id="1148509"/>
    <lineage>
        <taxon>Bacteria</taxon>
        <taxon>Pseudomonadati</taxon>
        <taxon>Pseudomonadota</taxon>
        <taxon>Gammaproteobacteria</taxon>
        <taxon>Pseudomonadales</taxon>
        <taxon>Pseudomonadaceae</taxon>
        <taxon>Pseudomonas</taxon>
    </lineage>
</organism>
<sequence length="405" mass="45370">MNTTEKCNIIRPAIRVEQPLGTFYAFSLRADILNQITYSLPAEIRGRLDLEQADSKGGYSIFGSQRVEKKTRLQEIASFIQTTDATFPNAIILAANYSKEGLYVEEASQQWRVEDRGEGFWSLSIPQGAFSQASIIDGQHRLHAFEHLPDDAPQREMELLCVVFLELPTPFHAYVFATINFNQKKVDRGLAYELFGFDVDERPVSLWSPETLAVYLTRLLNTDAASPFYESVFSTADTKELLATKKDARGSVSVSIATVVDGILRLISKNPQEDRNTVRKADNTNLGRKALVGYADLPLRALYLEGNDKGIYEIVFNFFHAVSNTIWQHTGEGSYLRKTIGVQAFFDVLRILTVKRPISAESFSIESLSKLLEKSAGMDSNGDKYQASGIGRSEIRRELIDTLGL</sequence>
<proteinExistence type="predicted"/>